<accession>A0A1H1WQX6</accession>
<dbReference type="EMBL" id="LT629757">
    <property type="protein sequence ID" value="SDS99041.1"/>
    <property type="molecule type" value="Genomic_DNA"/>
</dbReference>
<evidence type="ECO:0000256" key="1">
    <source>
        <dbReference type="SAM" id="MobiDB-lite"/>
    </source>
</evidence>
<proteinExistence type="predicted"/>
<gene>
    <name evidence="3" type="ORF">SAMN04488570_3228</name>
</gene>
<dbReference type="Pfam" id="PF13460">
    <property type="entry name" value="NAD_binding_10"/>
    <property type="match status" value="1"/>
</dbReference>
<dbReference type="InterPro" id="IPR036291">
    <property type="entry name" value="NAD(P)-bd_dom_sf"/>
</dbReference>
<protein>
    <submittedName>
        <fullName evidence="3">Uncharacterized conserved protein YbjT, contains NAD(P)-binding and DUF2867 domains</fullName>
    </submittedName>
</protein>
<evidence type="ECO:0000313" key="4">
    <source>
        <dbReference type="Proteomes" id="UP000198859"/>
    </source>
</evidence>
<dbReference type="PANTHER" id="PTHR12126">
    <property type="entry name" value="NADH-UBIQUINONE OXIDOREDUCTASE 39 KDA SUBUNIT-RELATED"/>
    <property type="match status" value="1"/>
</dbReference>
<keyword evidence="4" id="KW-1185">Reference proteome</keyword>
<dbReference type="InterPro" id="IPR016040">
    <property type="entry name" value="NAD(P)-bd_dom"/>
</dbReference>
<dbReference type="Gene3D" id="3.40.50.720">
    <property type="entry name" value="NAD(P)-binding Rossmann-like Domain"/>
    <property type="match status" value="1"/>
</dbReference>
<feature type="region of interest" description="Disordered" evidence="1">
    <location>
        <begin position="293"/>
        <end position="314"/>
    </location>
</feature>
<dbReference type="InterPro" id="IPR051207">
    <property type="entry name" value="ComplexI_NDUFA9_subunit"/>
</dbReference>
<dbReference type="Proteomes" id="UP000198859">
    <property type="component" value="Chromosome I"/>
</dbReference>
<dbReference type="GO" id="GO:0044877">
    <property type="term" value="F:protein-containing complex binding"/>
    <property type="evidence" value="ECO:0007669"/>
    <property type="project" value="TreeGrafter"/>
</dbReference>
<dbReference type="PANTHER" id="PTHR12126:SF11">
    <property type="entry name" value="NADH DEHYDROGENASE [UBIQUINONE] 1 ALPHA SUBCOMPLEX SUBUNIT 9, MITOCHONDRIAL"/>
    <property type="match status" value="1"/>
</dbReference>
<reference evidence="4" key="1">
    <citation type="submission" date="2016-10" db="EMBL/GenBank/DDBJ databases">
        <authorList>
            <person name="Varghese N."/>
            <person name="Submissions S."/>
        </authorList>
    </citation>
    <scope>NUCLEOTIDE SEQUENCE [LARGE SCALE GENOMIC DNA]</scope>
    <source>
        <strain evidence="4">DSM 22127</strain>
    </source>
</reference>
<evidence type="ECO:0000313" key="3">
    <source>
        <dbReference type="EMBL" id="SDS99041.1"/>
    </source>
</evidence>
<sequence length="314" mass="34160">MTGATGYIGSRLVPELVARGHDVVAAVRRDGAADPYPWADDVTTRHFDITDPELVRSAVEGVDAVVYLVHSMESEDFVSKDREAAETTARACADAGVSRLVYLSGLVPDEDELSDHLRSRLEVEQVFLDGPVPATVLRAAMVVGSGSTSFEIVRRLTRRVPIAPIPAWMRSSLQPVAVEDVVRLVGGALEGEPRNRHYDLGGSDVVTYPELLHVVAGLMDLRRPQVVLPWAPKGLAGRIVALVTRMDRPTVVSLVDSLSYDMVCHDDDVWRDLARPGHRPMGLREAFARSLDDVGQQGTRARDDVQAGADTDPA</sequence>
<feature type="domain" description="NAD(P)-binding" evidence="2">
    <location>
        <begin position="3"/>
        <end position="109"/>
    </location>
</feature>
<dbReference type="AlphaFoldDB" id="A0A1H1WQX6"/>
<organism evidence="3 4">
    <name type="scientific">Nocardioides scoriae</name>
    <dbReference type="NCBI Taxonomy" id="642780"/>
    <lineage>
        <taxon>Bacteria</taxon>
        <taxon>Bacillati</taxon>
        <taxon>Actinomycetota</taxon>
        <taxon>Actinomycetes</taxon>
        <taxon>Propionibacteriales</taxon>
        <taxon>Nocardioidaceae</taxon>
        <taxon>Nocardioides</taxon>
    </lineage>
</organism>
<name>A0A1H1WQX6_9ACTN</name>
<dbReference type="STRING" id="642780.SAMN04488570_3228"/>
<dbReference type="SUPFAM" id="SSF51735">
    <property type="entry name" value="NAD(P)-binding Rossmann-fold domains"/>
    <property type="match status" value="1"/>
</dbReference>
<evidence type="ECO:0000259" key="2">
    <source>
        <dbReference type="Pfam" id="PF13460"/>
    </source>
</evidence>